<evidence type="ECO:0000313" key="10">
    <source>
        <dbReference type="EMBL" id="OXZ38908.1"/>
    </source>
</evidence>
<organism evidence="10 12">
    <name type="scientific">Finegoldia magna</name>
    <name type="common">Peptostreptococcus magnus</name>
    <dbReference type="NCBI Taxonomy" id="1260"/>
    <lineage>
        <taxon>Bacteria</taxon>
        <taxon>Bacillati</taxon>
        <taxon>Bacillota</taxon>
        <taxon>Tissierellia</taxon>
        <taxon>Tissierellales</taxon>
        <taxon>Peptoniphilaceae</taxon>
        <taxon>Finegoldia</taxon>
    </lineage>
</organism>
<keyword evidence="3 8" id="KW-0813">Transport</keyword>
<feature type="transmembrane region" description="Helical" evidence="8">
    <location>
        <begin position="92"/>
        <end position="108"/>
    </location>
</feature>
<comment type="subcellular location">
    <subcellularLocation>
        <location evidence="1 8">Cell membrane</location>
        <topology evidence="1 8">Multi-pass membrane protein</topology>
    </subcellularLocation>
</comment>
<dbReference type="RefSeq" id="WP_002838360.1">
    <property type="nucleotide sequence ID" value="NZ_CAUPFM010000006.1"/>
</dbReference>
<evidence type="ECO:0000256" key="8">
    <source>
        <dbReference type="RuleBase" id="RU363032"/>
    </source>
</evidence>
<evidence type="ECO:0000259" key="9">
    <source>
        <dbReference type="PROSITE" id="PS50928"/>
    </source>
</evidence>
<keyword evidence="5 8" id="KW-0812">Transmembrane</keyword>
<dbReference type="InterPro" id="IPR035906">
    <property type="entry name" value="MetI-like_sf"/>
</dbReference>
<dbReference type="EMBL" id="CP054000">
    <property type="protein sequence ID" value="QKH79792.1"/>
    <property type="molecule type" value="Genomic_DNA"/>
</dbReference>
<dbReference type="Proteomes" id="UP000215361">
    <property type="component" value="Unassembled WGS sequence"/>
</dbReference>
<keyword evidence="4" id="KW-1003">Cell membrane</keyword>
<dbReference type="PROSITE" id="PS50928">
    <property type="entry name" value="ABC_TM1"/>
    <property type="match status" value="1"/>
</dbReference>
<dbReference type="GO" id="GO:0055085">
    <property type="term" value="P:transmembrane transport"/>
    <property type="evidence" value="ECO:0007669"/>
    <property type="project" value="InterPro"/>
</dbReference>
<keyword evidence="7 8" id="KW-0472">Membrane</keyword>
<evidence type="ECO:0000256" key="2">
    <source>
        <dbReference type="ARBA" id="ARBA00007069"/>
    </source>
</evidence>
<dbReference type="GO" id="GO:0005886">
    <property type="term" value="C:plasma membrane"/>
    <property type="evidence" value="ECO:0007669"/>
    <property type="project" value="UniProtKB-SubCell"/>
</dbReference>
<gene>
    <name evidence="10" type="ORF">B9N56_02655</name>
    <name evidence="11" type="ORF">FOC70_05335</name>
</gene>
<dbReference type="Gene3D" id="1.10.3720.10">
    <property type="entry name" value="MetI-like"/>
    <property type="match status" value="1"/>
</dbReference>
<feature type="domain" description="ABC transmembrane type-1" evidence="9">
    <location>
        <begin position="60"/>
        <end position="264"/>
    </location>
</feature>
<evidence type="ECO:0000256" key="3">
    <source>
        <dbReference type="ARBA" id="ARBA00022448"/>
    </source>
</evidence>
<evidence type="ECO:0000313" key="11">
    <source>
        <dbReference type="EMBL" id="QKH79792.1"/>
    </source>
</evidence>
<feature type="transmembrane region" description="Helical" evidence="8">
    <location>
        <begin position="146"/>
        <end position="166"/>
    </location>
</feature>
<reference evidence="12" key="2">
    <citation type="submission" date="2017-04" db="EMBL/GenBank/DDBJ databases">
        <title>Finegoldia magna isolated from orthopedic joint implant-associated infections.</title>
        <authorList>
            <person name="Bjorklund S."/>
            <person name="Bruggemann H."/>
            <person name="Jensen A."/>
            <person name="Hellmark B."/>
            <person name="Soderquist B."/>
        </authorList>
    </citation>
    <scope>NUCLEOTIDE SEQUENCE [LARGE SCALE GENOMIC DNA]</scope>
    <source>
        <strain evidence="12">08T492</strain>
    </source>
</reference>
<keyword evidence="6 8" id="KW-1133">Transmembrane helix</keyword>
<evidence type="ECO:0000313" key="13">
    <source>
        <dbReference type="Proteomes" id="UP000502899"/>
    </source>
</evidence>
<dbReference type="Pfam" id="PF00528">
    <property type="entry name" value="BPD_transp_1"/>
    <property type="match status" value="1"/>
</dbReference>
<dbReference type="PANTHER" id="PTHR42929:SF1">
    <property type="entry name" value="INNER MEMBRANE ABC TRANSPORTER PERMEASE PROTEIN YDCU-RELATED"/>
    <property type="match status" value="1"/>
</dbReference>
<accession>A0A233VEM5</accession>
<name>A0A233VEM5_FINMA</name>
<dbReference type="PANTHER" id="PTHR42929">
    <property type="entry name" value="INNER MEMBRANE ABC TRANSPORTER PERMEASE PROTEIN YDCU-RELATED-RELATED"/>
    <property type="match status" value="1"/>
</dbReference>
<evidence type="ECO:0000313" key="12">
    <source>
        <dbReference type="Proteomes" id="UP000215361"/>
    </source>
</evidence>
<evidence type="ECO:0000256" key="6">
    <source>
        <dbReference type="ARBA" id="ARBA00022989"/>
    </source>
</evidence>
<dbReference type="AlphaFoldDB" id="A0A233VEM5"/>
<proteinExistence type="inferred from homology"/>
<dbReference type="SUPFAM" id="SSF161098">
    <property type="entry name" value="MetI-like"/>
    <property type="match status" value="1"/>
</dbReference>
<reference evidence="10" key="1">
    <citation type="journal article" date="2017" name="J. Clin. Microbiol.">
        <title>Finegoldia magna Isolated from Orthopedic Joint Implant-Associated Infections.</title>
        <authorList>
            <person name="Soderquist B."/>
            <person name="Bjorklund S."/>
            <person name="Hellmark B."/>
            <person name="Jensen A."/>
            <person name="Bruggemann H."/>
        </authorList>
    </citation>
    <scope>NUCLEOTIDE SEQUENCE</scope>
    <source>
        <strain evidence="10">08T492</strain>
    </source>
</reference>
<reference evidence="11 13" key="3">
    <citation type="submission" date="2020-05" db="EMBL/GenBank/DDBJ databases">
        <title>FDA dAtabase for Regulatory Grade micrObial Sequences (FDA-ARGOS): Supporting development and validation of Infectious Disease Dx tests.</title>
        <authorList>
            <person name="Pederson C."/>
            <person name="Tallon L."/>
            <person name="Sadzewicz L."/>
            <person name="Zhao X."/>
            <person name="Vavikolanu K."/>
            <person name="Mehta A."/>
            <person name="Aluvathingal J."/>
            <person name="Nadendla S."/>
            <person name="Myers T."/>
            <person name="Yan Y."/>
            <person name="Sichtig H."/>
        </authorList>
    </citation>
    <scope>NUCLEOTIDE SEQUENCE [LARGE SCALE GENOMIC DNA]</scope>
    <source>
        <strain evidence="11 13">FDAARGOS_764</strain>
    </source>
</reference>
<comment type="similarity">
    <text evidence="2">Belongs to the binding-protein-dependent transport system permease family. CysTW subfamily.</text>
</comment>
<feature type="transmembrane region" description="Helical" evidence="8">
    <location>
        <begin position="114"/>
        <end position="134"/>
    </location>
</feature>
<feature type="transmembrane region" description="Helical" evidence="8">
    <location>
        <begin position="12"/>
        <end position="30"/>
    </location>
</feature>
<protein>
    <submittedName>
        <fullName evidence="10">ABC transporter permease</fullName>
    </submittedName>
</protein>
<dbReference type="InterPro" id="IPR000515">
    <property type="entry name" value="MetI-like"/>
</dbReference>
<dbReference type="EMBL" id="NDYI01000009">
    <property type="protein sequence ID" value="OXZ38908.1"/>
    <property type="molecule type" value="Genomic_DNA"/>
</dbReference>
<evidence type="ECO:0000256" key="7">
    <source>
        <dbReference type="ARBA" id="ARBA00023136"/>
    </source>
</evidence>
<feature type="transmembrane region" description="Helical" evidence="8">
    <location>
        <begin position="200"/>
        <end position="222"/>
    </location>
</feature>
<evidence type="ECO:0000256" key="5">
    <source>
        <dbReference type="ARBA" id="ARBA00022692"/>
    </source>
</evidence>
<feature type="transmembrane region" description="Helical" evidence="8">
    <location>
        <begin position="64"/>
        <end position="85"/>
    </location>
</feature>
<sequence>MKLKKLSIPYAIWILFFIVFPLFLIVYYSVTTGSLRDFSNPQFSLEYFHRFFTSKYVKVLLNSIRLAFISTVICLLIGYPTAYFISKVDKKYKAVLMLMIVIPMWMNFLLRTYAWIILTGKNGIINSVLIHFGFSPIKMLYTEGAILMGMVYNFLPFMILPIFSILDKSDYSLVEASYDLGASKLQTFLRVVFPMSLPGVITGITMVFIPAISTFEISALLGGNKYNLIGNIIEHQFRIAGNWHYGSAISVVLIIMILISLAFTNEKGE</sequence>
<dbReference type="CDD" id="cd06261">
    <property type="entry name" value="TM_PBP2"/>
    <property type="match status" value="1"/>
</dbReference>
<dbReference type="Proteomes" id="UP000502899">
    <property type="component" value="Chromosome"/>
</dbReference>
<feature type="transmembrane region" description="Helical" evidence="8">
    <location>
        <begin position="243"/>
        <end position="263"/>
    </location>
</feature>
<evidence type="ECO:0000256" key="1">
    <source>
        <dbReference type="ARBA" id="ARBA00004651"/>
    </source>
</evidence>
<evidence type="ECO:0000256" key="4">
    <source>
        <dbReference type="ARBA" id="ARBA00022475"/>
    </source>
</evidence>